<reference evidence="2 3" key="1">
    <citation type="journal article" date="2015" name="BMC Genomics">
        <title>Comparative genomics of Fructobacillus spp. and Leuconostoc spp. reveals niche-specific evolution of Fructobacillus spp.</title>
        <authorList>
            <person name="Endo A."/>
            <person name="Tanizawa Y."/>
            <person name="Tanaka N."/>
            <person name="Maeno S."/>
            <person name="Kumar H."/>
            <person name="Shiwa Y."/>
            <person name="Okada S."/>
            <person name="Yoshikawa H."/>
            <person name="Dicks L."/>
            <person name="Nakagawa J."/>
            <person name="Arita M."/>
        </authorList>
    </citation>
    <scope>NUCLEOTIDE SEQUENCE [LARGE SCALE GENOMIC DNA]</scope>
    <source>
        <strain evidence="2 3">DSM 15468</strain>
    </source>
</reference>
<dbReference type="PROSITE" id="PS51186">
    <property type="entry name" value="GNAT"/>
    <property type="match status" value="1"/>
</dbReference>
<dbReference type="Gene3D" id="3.40.630.30">
    <property type="match status" value="1"/>
</dbReference>
<dbReference type="STRING" id="220714.SAMN05660469_1226"/>
<dbReference type="Pfam" id="PF00583">
    <property type="entry name" value="Acetyltransf_1"/>
    <property type="match status" value="1"/>
</dbReference>
<evidence type="ECO:0000313" key="3">
    <source>
        <dbReference type="Proteomes" id="UP000061227"/>
    </source>
</evidence>
<dbReference type="GO" id="GO:0004145">
    <property type="term" value="F:diamine N-acetyltransferase activity"/>
    <property type="evidence" value="ECO:0007669"/>
    <property type="project" value="TreeGrafter"/>
</dbReference>
<dbReference type="EMBL" id="DF968065">
    <property type="protein sequence ID" value="GAP02942.1"/>
    <property type="molecule type" value="Genomic_DNA"/>
</dbReference>
<dbReference type="InterPro" id="IPR000182">
    <property type="entry name" value="GNAT_dom"/>
</dbReference>
<name>A0A3F3GXY9_9LACO</name>
<evidence type="ECO:0000259" key="1">
    <source>
        <dbReference type="PROSITE" id="PS51186"/>
    </source>
</evidence>
<keyword evidence="3" id="KW-1185">Reference proteome</keyword>
<accession>A0A3F3GXY9</accession>
<dbReference type="SUPFAM" id="SSF55729">
    <property type="entry name" value="Acyl-CoA N-acyltransferases (Nat)"/>
    <property type="match status" value="1"/>
</dbReference>
<sequence>MALWFEEPFNSLDELKLLYDRHILDQSERRFVIEDDNEFAGVVELIDINTIHRHCEIQIIIDTKFQGRGLAQEGMHAGIEYGFSVLNLHKIYLFVDVQNPAALTSIKNLVSKKKADSNNTFTPRVATMIH</sequence>
<protein>
    <submittedName>
        <fullName evidence="2">Acetyltransferase</fullName>
    </submittedName>
</protein>
<dbReference type="CDD" id="cd04301">
    <property type="entry name" value="NAT_SF"/>
    <property type="match status" value="1"/>
</dbReference>
<feature type="domain" description="N-acetyltransferase" evidence="1">
    <location>
        <begin position="1"/>
        <end position="130"/>
    </location>
</feature>
<dbReference type="Proteomes" id="UP000061227">
    <property type="component" value="Unassembled WGS sequence"/>
</dbReference>
<dbReference type="PANTHER" id="PTHR43415">
    <property type="entry name" value="SPERMIDINE N(1)-ACETYLTRANSFERASE"/>
    <property type="match status" value="1"/>
</dbReference>
<dbReference type="AlphaFoldDB" id="A0A3F3GXY9"/>
<keyword evidence="2" id="KW-0808">Transferase</keyword>
<proteinExistence type="predicted"/>
<dbReference type="InterPro" id="IPR016181">
    <property type="entry name" value="Acyl_CoA_acyltransferase"/>
</dbReference>
<organism evidence="2 3">
    <name type="scientific">Fructobacillus pseudoficulneus</name>
    <dbReference type="NCBI Taxonomy" id="220714"/>
    <lineage>
        <taxon>Bacteria</taxon>
        <taxon>Bacillati</taxon>
        <taxon>Bacillota</taxon>
        <taxon>Bacilli</taxon>
        <taxon>Lactobacillales</taxon>
        <taxon>Lactobacillaceae</taxon>
        <taxon>Fructobacillus</taxon>
    </lineage>
</organism>
<evidence type="ECO:0000313" key="2">
    <source>
        <dbReference type="EMBL" id="GAP02942.1"/>
    </source>
</evidence>
<gene>
    <name evidence="2" type="ORF">FPFC_031260</name>
</gene>
<dbReference type="PANTHER" id="PTHR43415:SF6">
    <property type="entry name" value="SPERMIDINE N(1)-ACETYLTRANSFERASE"/>
    <property type="match status" value="1"/>
</dbReference>